<evidence type="ECO:0000256" key="8">
    <source>
        <dbReference type="RuleBase" id="RU361215"/>
    </source>
</evidence>
<dbReference type="PRINTS" id="PR00707">
    <property type="entry name" value="UBCTHYDRLASE"/>
</dbReference>
<dbReference type="GO" id="GO:0004843">
    <property type="term" value="F:cysteine-type deubiquitinase activity"/>
    <property type="evidence" value="ECO:0007669"/>
    <property type="project" value="UniProtKB-EC"/>
</dbReference>
<evidence type="ECO:0000256" key="1">
    <source>
        <dbReference type="ARBA" id="ARBA00000707"/>
    </source>
</evidence>
<dbReference type="GO" id="GO:0006511">
    <property type="term" value="P:ubiquitin-dependent protein catabolic process"/>
    <property type="evidence" value="ECO:0007669"/>
    <property type="project" value="UniProtKB-UniRule"/>
</dbReference>
<dbReference type="Proteomes" id="UP000266152">
    <property type="component" value="Unassembled WGS sequence"/>
</dbReference>
<comment type="caution">
    <text evidence="7">Lacks conserved residue(s) required for the propagation of feature annotation.</text>
</comment>
<dbReference type="PROSITE" id="PS52048">
    <property type="entry name" value="UCH_DOMAIN"/>
    <property type="match status" value="1"/>
</dbReference>
<evidence type="ECO:0000313" key="11">
    <source>
        <dbReference type="Proteomes" id="UP000266152"/>
    </source>
</evidence>
<dbReference type="SUPFAM" id="SSF54001">
    <property type="entry name" value="Cysteine proteinases"/>
    <property type="match status" value="1"/>
</dbReference>
<evidence type="ECO:0000256" key="3">
    <source>
        <dbReference type="ARBA" id="ARBA00022670"/>
    </source>
</evidence>
<dbReference type="Pfam" id="PF01088">
    <property type="entry name" value="Peptidase_C12"/>
    <property type="match status" value="1"/>
</dbReference>
<organism evidence="10 11">
    <name type="scientific">Fusarium sporotrichioides</name>
    <dbReference type="NCBI Taxonomy" id="5514"/>
    <lineage>
        <taxon>Eukaryota</taxon>
        <taxon>Fungi</taxon>
        <taxon>Dikarya</taxon>
        <taxon>Ascomycota</taxon>
        <taxon>Pezizomycotina</taxon>
        <taxon>Sordariomycetes</taxon>
        <taxon>Hypocreomycetidae</taxon>
        <taxon>Hypocreales</taxon>
        <taxon>Nectriaceae</taxon>
        <taxon>Fusarium</taxon>
    </lineage>
</organism>
<comment type="catalytic activity">
    <reaction evidence="1 8">
        <text>Thiol-dependent hydrolysis of ester, thioester, amide, peptide and isopeptide bonds formed by the C-terminal Gly of ubiquitin (a 76-residue protein attached to proteins as an intracellular targeting signal).</text>
        <dbReference type="EC" id="3.4.19.12"/>
    </reaction>
</comment>
<name>A0A395S184_FUSSP</name>
<dbReference type="STRING" id="5514.A0A395S184"/>
<dbReference type="Gene3D" id="3.40.532.10">
    <property type="entry name" value="Peptidase C12, ubiquitin carboxyl-terminal hydrolase"/>
    <property type="match status" value="1"/>
</dbReference>
<keyword evidence="11" id="KW-1185">Reference proteome</keyword>
<keyword evidence="3 8" id="KW-0645">Protease</keyword>
<keyword evidence="4 8" id="KW-0833">Ubl conjugation pathway</keyword>
<comment type="caution">
    <text evidence="10">The sequence shown here is derived from an EMBL/GenBank/DDBJ whole genome shotgun (WGS) entry which is preliminary data.</text>
</comment>
<comment type="similarity">
    <text evidence="2 7 8">Belongs to the peptidase C12 family.</text>
</comment>
<dbReference type="EMBL" id="PXOF01000096">
    <property type="protein sequence ID" value="RGP66170.1"/>
    <property type="molecule type" value="Genomic_DNA"/>
</dbReference>
<reference evidence="10 11" key="1">
    <citation type="journal article" date="2018" name="PLoS Pathog.">
        <title>Evolution of structural diversity of trichothecenes, a family of toxins produced by plant pathogenic and entomopathogenic fungi.</title>
        <authorList>
            <person name="Proctor R.H."/>
            <person name="McCormick S.P."/>
            <person name="Kim H.S."/>
            <person name="Cardoza R.E."/>
            <person name="Stanley A.M."/>
            <person name="Lindo L."/>
            <person name="Kelly A."/>
            <person name="Brown D.W."/>
            <person name="Lee T."/>
            <person name="Vaughan M.M."/>
            <person name="Alexander N.J."/>
            <person name="Busman M."/>
            <person name="Gutierrez S."/>
        </authorList>
    </citation>
    <scope>NUCLEOTIDE SEQUENCE [LARGE SCALE GENOMIC DNA]</scope>
    <source>
        <strain evidence="10 11">NRRL 3299</strain>
    </source>
</reference>
<keyword evidence="5 8" id="KW-0378">Hydrolase</keyword>
<dbReference type="PANTHER" id="PTHR10589">
    <property type="entry name" value="UBIQUITIN CARBOXYL-TERMINAL HYDROLASE"/>
    <property type="match status" value="1"/>
</dbReference>
<feature type="domain" description="UCH catalytic" evidence="9">
    <location>
        <begin position="274"/>
        <end position="360"/>
    </location>
</feature>
<evidence type="ECO:0000259" key="9">
    <source>
        <dbReference type="PROSITE" id="PS52048"/>
    </source>
</evidence>
<evidence type="ECO:0000256" key="6">
    <source>
        <dbReference type="ARBA" id="ARBA00022807"/>
    </source>
</evidence>
<keyword evidence="6 8" id="KW-0788">Thiol protease</keyword>
<dbReference type="PANTHER" id="PTHR10589:SF17">
    <property type="entry name" value="UBIQUITIN CARBOXYL-TERMINAL HYDROLASE"/>
    <property type="match status" value="1"/>
</dbReference>
<dbReference type="GO" id="GO:0016579">
    <property type="term" value="P:protein deubiquitination"/>
    <property type="evidence" value="ECO:0007669"/>
    <property type="project" value="TreeGrafter"/>
</dbReference>
<protein>
    <recommendedName>
        <fullName evidence="8">Ubiquitin carboxyl-terminal hydrolase</fullName>
        <ecNumber evidence="8">3.4.19.12</ecNumber>
    </recommendedName>
</protein>
<accession>A0A395S184</accession>
<evidence type="ECO:0000256" key="2">
    <source>
        <dbReference type="ARBA" id="ARBA00009326"/>
    </source>
</evidence>
<evidence type="ECO:0000256" key="5">
    <source>
        <dbReference type="ARBA" id="ARBA00022801"/>
    </source>
</evidence>
<gene>
    <name evidence="10" type="ORF">FSPOR_6790</name>
</gene>
<evidence type="ECO:0000256" key="7">
    <source>
        <dbReference type="PROSITE-ProRule" id="PRU01393"/>
    </source>
</evidence>
<dbReference type="InterPro" id="IPR038765">
    <property type="entry name" value="Papain-like_cys_pep_sf"/>
</dbReference>
<sequence length="360" mass="40568">MSQESIDLLPFSQSSHPTLAAAREARQVLADLLLPELARPITTISYNPWLAARRDDRHDYRAQALNHGFDDEPSTAAWFLSTEPIPEPTTERLSTITPQRIVFQTRAADQGWATFGGDGTFENSHTWFEASILRPNVPSCQQNESNVEPEGALWDMSWWDIADAREDLRAQGWEFVKGENGCLSWRVCNNLTASSEFRNYTVEWRRNVVAAVDDERAMGNGEGFLQLLGPGCIVVLWARAEQRHWVNKVEAATIEIDGPRVEMAVYHSAEGREFFVPLENNPQVFTNLVHDLGMDPELAFHDVYSIDEPELLAMVPRPAHALIFITPSNAYHAVDAEDVLADFGLEPKLHNVNDTSHLQH</sequence>
<dbReference type="InterPro" id="IPR036959">
    <property type="entry name" value="Peptidase_C12_UCH_sf"/>
</dbReference>
<dbReference type="InterPro" id="IPR001578">
    <property type="entry name" value="Peptidase_C12_UCH"/>
</dbReference>
<evidence type="ECO:0000256" key="4">
    <source>
        <dbReference type="ARBA" id="ARBA00022786"/>
    </source>
</evidence>
<dbReference type="GO" id="GO:0005737">
    <property type="term" value="C:cytoplasm"/>
    <property type="evidence" value="ECO:0007669"/>
    <property type="project" value="TreeGrafter"/>
</dbReference>
<proteinExistence type="inferred from homology"/>
<evidence type="ECO:0000313" key="10">
    <source>
        <dbReference type="EMBL" id="RGP66170.1"/>
    </source>
</evidence>
<dbReference type="AlphaFoldDB" id="A0A395S184"/>
<dbReference type="EC" id="3.4.19.12" evidence="8"/>